<name>A0A1Y1UZ08_9FUNG</name>
<dbReference type="OrthoDB" id="2136608at2759"/>
<comment type="caution">
    <text evidence="5">The sequence shown here is derived from an EMBL/GenBank/DDBJ whole genome shotgun (WGS) entry which is preliminary data.</text>
</comment>
<sequence>MIKFALFAALCIVCYKTCPDEKSFKKYLEGKRKEKTSTTNSKFLNKMNNMLSQAVAPLPRYTYQNYSVCSICVIQPNGPTFLGICNSWYPISGEIKSGEQQQSNAEYEKKLEEMVISANKEKAQKNYNEAAKLYIKAANGYEKDRNAYEAAINYENAFKIYQTNENYSCAIDNAKSAAKLFASQNRTLSRAARLYESMAQISRKQNNLKSAYEYYTMAINLYDRMDGNNGIQTRISYANIAAEIGNNYADKAINIFEDIAKRSADEPLLKYNVSNSLGKASLLSLNKCITRNKFSSLSSTIYNYIQNYPIFEDSSEYNLCHNIDLAITNNNTQEIIDLCNRYKQTHSLAGWETKVLDNIIEYADKKAFSIL</sequence>
<dbReference type="AlphaFoldDB" id="A0A1Y1UZ08"/>
<keyword evidence="6" id="KW-1185">Reference proteome</keyword>
<dbReference type="SUPFAM" id="SSF48452">
    <property type="entry name" value="TPR-like"/>
    <property type="match status" value="1"/>
</dbReference>
<evidence type="ECO:0000313" key="6">
    <source>
        <dbReference type="Proteomes" id="UP000193719"/>
    </source>
</evidence>
<dbReference type="InterPro" id="IPR011990">
    <property type="entry name" value="TPR-like_helical_dom_sf"/>
</dbReference>
<feature type="signal peptide" evidence="4">
    <location>
        <begin position="1"/>
        <end position="19"/>
    </location>
</feature>
<evidence type="ECO:0000313" key="5">
    <source>
        <dbReference type="EMBL" id="ORX43802.1"/>
    </source>
</evidence>
<comment type="similarity">
    <text evidence="1">Belongs to the SNAP family.</text>
</comment>
<reference evidence="5 6" key="2">
    <citation type="submission" date="2016-08" db="EMBL/GenBank/DDBJ databases">
        <title>Pervasive Adenine N6-methylation of Active Genes in Fungi.</title>
        <authorList>
            <consortium name="DOE Joint Genome Institute"/>
            <person name="Mondo S.J."/>
            <person name="Dannebaum R.O."/>
            <person name="Kuo R.C."/>
            <person name="Labutti K."/>
            <person name="Haridas S."/>
            <person name="Kuo A."/>
            <person name="Salamov A."/>
            <person name="Ahrendt S.R."/>
            <person name="Lipzen A."/>
            <person name="Sullivan W."/>
            <person name="Andreopoulos W.B."/>
            <person name="Clum A."/>
            <person name="Lindquist E."/>
            <person name="Daum C."/>
            <person name="Ramamoorthy G.K."/>
            <person name="Gryganskyi A."/>
            <person name="Culley D."/>
            <person name="Magnuson J.K."/>
            <person name="James T.Y."/>
            <person name="O'Malley M.A."/>
            <person name="Stajich J.E."/>
            <person name="Spatafora J.W."/>
            <person name="Visel A."/>
            <person name="Grigoriev I.V."/>
        </authorList>
    </citation>
    <scope>NUCLEOTIDE SEQUENCE [LARGE SCALE GENOMIC DNA]</scope>
    <source>
        <strain evidence="6">finn</strain>
    </source>
</reference>
<evidence type="ECO:0000256" key="4">
    <source>
        <dbReference type="SAM" id="SignalP"/>
    </source>
</evidence>
<evidence type="ECO:0000256" key="2">
    <source>
        <dbReference type="ARBA" id="ARBA00022448"/>
    </source>
</evidence>
<dbReference type="GO" id="GO:0006886">
    <property type="term" value="P:intracellular protein transport"/>
    <property type="evidence" value="ECO:0007669"/>
    <property type="project" value="InterPro"/>
</dbReference>
<dbReference type="GO" id="GO:0005774">
    <property type="term" value="C:vacuolar membrane"/>
    <property type="evidence" value="ECO:0007669"/>
    <property type="project" value="TreeGrafter"/>
</dbReference>
<dbReference type="STRING" id="1754191.A0A1Y1UZ08"/>
<keyword evidence="3" id="KW-0653">Protein transport</keyword>
<organism evidence="5 6">
    <name type="scientific">Piromyces finnis</name>
    <dbReference type="NCBI Taxonomy" id="1754191"/>
    <lineage>
        <taxon>Eukaryota</taxon>
        <taxon>Fungi</taxon>
        <taxon>Fungi incertae sedis</taxon>
        <taxon>Chytridiomycota</taxon>
        <taxon>Chytridiomycota incertae sedis</taxon>
        <taxon>Neocallimastigomycetes</taxon>
        <taxon>Neocallimastigales</taxon>
        <taxon>Neocallimastigaceae</taxon>
        <taxon>Piromyces</taxon>
    </lineage>
</organism>
<proteinExistence type="inferred from homology"/>
<dbReference type="Proteomes" id="UP000193719">
    <property type="component" value="Unassembled WGS sequence"/>
</dbReference>
<dbReference type="GO" id="GO:0019905">
    <property type="term" value="F:syntaxin binding"/>
    <property type="evidence" value="ECO:0007669"/>
    <property type="project" value="TreeGrafter"/>
</dbReference>
<dbReference type="GO" id="GO:0031201">
    <property type="term" value="C:SNARE complex"/>
    <property type="evidence" value="ECO:0007669"/>
    <property type="project" value="TreeGrafter"/>
</dbReference>
<dbReference type="EMBL" id="MCFH01000050">
    <property type="protein sequence ID" value="ORX43802.1"/>
    <property type="molecule type" value="Genomic_DNA"/>
</dbReference>
<dbReference type="InterPro" id="IPR000744">
    <property type="entry name" value="NSF_attach"/>
</dbReference>
<dbReference type="Gene3D" id="1.25.40.10">
    <property type="entry name" value="Tetratricopeptide repeat domain"/>
    <property type="match status" value="1"/>
</dbReference>
<keyword evidence="4" id="KW-0732">Signal</keyword>
<feature type="chain" id="PRO_5011007303" evidence="4">
    <location>
        <begin position="20"/>
        <end position="371"/>
    </location>
</feature>
<dbReference type="PANTHER" id="PTHR13768:SF8">
    <property type="entry name" value="ALPHA-SOLUBLE NSF ATTACHMENT PROTEIN"/>
    <property type="match status" value="1"/>
</dbReference>
<accession>A0A1Y1UZ08</accession>
<keyword evidence="2" id="KW-0813">Transport</keyword>
<evidence type="ECO:0000256" key="1">
    <source>
        <dbReference type="ARBA" id="ARBA00010050"/>
    </source>
</evidence>
<reference evidence="5 6" key="1">
    <citation type="submission" date="2016-08" db="EMBL/GenBank/DDBJ databases">
        <title>Genomes of anaerobic fungi encode conserved fungal cellulosomes for biomass hydrolysis.</title>
        <authorList>
            <consortium name="DOE Joint Genome Institute"/>
            <person name="Haitjema C.H."/>
            <person name="Gilmore S.P."/>
            <person name="Henske J.K."/>
            <person name="Solomon K.V."/>
            <person name="De Groot R."/>
            <person name="Kuo A."/>
            <person name="Mondo S.J."/>
            <person name="Salamov A.A."/>
            <person name="Labutti K."/>
            <person name="Zhao Z."/>
            <person name="Chiniquy J."/>
            <person name="Barry K."/>
            <person name="Brewer H.M."/>
            <person name="Purvine S.O."/>
            <person name="Wright A.T."/>
            <person name="Boxma B."/>
            <person name="Van Alen T."/>
            <person name="Hackstein J.H."/>
            <person name="Baker S.E."/>
            <person name="Grigoriev I.V."/>
            <person name="O'Malley M.A."/>
        </authorList>
    </citation>
    <scope>NUCLEOTIDE SEQUENCE [LARGE SCALE GENOMIC DNA]</scope>
    <source>
        <strain evidence="6">finn</strain>
    </source>
</reference>
<dbReference type="PANTHER" id="PTHR13768">
    <property type="entry name" value="SOLUBLE NSF ATTACHMENT PROTEIN SNAP"/>
    <property type="match status" value="1"/>
</dbReference>
<evidence type="ECO:0000256" key="3">
    <source>
        <dbReference type="ARBA" id="ARBA00022927"/>
    </source>
</evidence>
<dbReference type="GO" id="GO:0005483">
    <property type="term" value="F:soluble NSF attachment protein activity"/>
    <property type="evidence" value="ECO:0007669"/>
    <property type="project" value="TreeGrafter"/>
</dbReference>
<dbReference type="GO" id="GO:0035494">
    <property type="term" value="P:SNARE complex disassembly"/>
    <property type="evidence" value="ECO:0007669"/>
    <property type="project" value="TreeGrafter"/>
</dbReference>
<gene>
    <name evidence="5" type="ORF">BCR36DRAFT_360620</name>
</gene>
<dbReference type="Pfam" id="PF14938">
    <property type="entry name" value="SNAP"/>
    <property type="match status" value="1"/>
</dbReference>
<protein>
    <submittedName>
        <fullName evidence="5">TPR-like protein</fullName>
    </submittedName>
</protein>